<reference evidence="1 2" key="1">
    <citation type="submission" date="2015-07" db="EMBL/GenBank/DDBJ databases">
        <title>The genome of Eufriesea mexicana.</title>
        <authorList>
            <person name="Pan H."/>
            <person name="Kapheim K."/>
        </authorList>
    </citation>
    <scope>NUCLEOTIDE SEQUENCE [LARGE SCALE GENOMIC DNA]</scope>
    <source>
        <strain evidence="1">0111107269</strain>
        <tissue evidence="1">Whole body</tissue>
    </source>
</reference>
<organism evidence="1 2">
    <name type="scientific">Eufriesea mexicana</name>
    <dbReference type="NCBI Taxonomy" id="516756"/>
    <lineage>
        <taxon>Eukaryota</taxon>
        <taxon>Metazoa</taxon>
        <taxon>Ecdysozoa</taxon>
        <taxon>Arthropoda</taxon>
        <taxon>Hexapoda</taxon>
        <taxon>Insecta</taxon>
        <taxon>Pterygota</taxon>
        <taxon>Neoptera</taxon>
        <taxon>Endopterygota</taxon>
        <taxon>Hymenoptera</taxon>
        <taxon>Apocrita</taxon>
        <taxon>Aculeata</taxon>
        <taxon>Apoidea</taxon>
        <taxon>Anthophila</taxon>
        <taxon>Apidae</taxon>
        <taxon>Eufriesea</taxon>
    </lineage>
</organism>
<accession>A0A310SDK3</accession>
<name>A0A310SDK3_9HYME</name>
<proteinExistence type="predicted"/>
<dbReference type="AlphaFoldDB" id="A0A310SDK3"/>
<keyword evidence="2" id="KW-1185">Reference proteome</keyword>
<dbReference type="EMBL" id="KQ760974">
    <property type="protein sequence ID" value="OAD58567.1"/>
    <property type="molecule type" value="Genomic_DNA"/>
</dbReference>
<sequence>MNEMKRKKNTRFCRELNQVYDSQLFLHMLQNFTNPDPPIAVSSLYSTWLCESK</sequence>
<protein>
    <submittedName>
        <fullName evidence="1">Uncharacterized protein</fullName>
    </submittedName>
</protein>
<dbReference type="Proteomes" id="UP000250275">
    <property type="component" value="Unassembled WGS sequence"/>
</dbReference>
<evidence type="ECO:0000313" key="2">
    <source>
        <dbReference type="Proteomes" id="UP000250275"/>
    </source>
</evidence>
<gene>
    <name evidence="1" type="ORF">WN48_10979</name>
</gene>
<evidence type="ECO:0000313" key="1">
    <source>
        <dbReference type="EMBL" id="OAD58567.1"/>
    </source>
</evidence>